<protein>
    <recommendedName>
        <fullName evidence="2">Addiction module component</fullName>
    </recommendedName>
</protein>
<accession>A0A3B0TLL3</accession>
<name>A0A3B0TLL3_9ZZZZ</name>
<evidence type="ECO:0000313" key="1">
    <source>
        <dbReference type="EMBL" id="VAW15372.1"/>
    </source>
</evidence>
<dbReference type="Pfam" id="PF09720">
    <property type="entry name" value="Unstab_antitox"/>
    <property type="match status" value="1"/>
</dbReference>
<dbReference type="EMBL" id="UOEL01000125">
    <property type="protein sequence ID" value="VAW15372.1"/>
    <property type="molecule type" value="Genomic_DNA"/>
</dbReference>
<proteinExistence type="predicted"/>
<reference evidence="1" key="1">
    <citation type="submission" date="2018-06" db="EMBL/GenBank/DDBJ databases">
        <authorList>
            <person name="Zhirakovskaya E."/>
        </authorList>
    </citation>
    <scope>NUCLEOTIDE SEQUENCE</scope>
</reference>
<sequence>MEDLKKILVERLIDCDDPKILKKVSKALDVEVEIQAVREDEEIYTKIESKLTKEQWREIDRRSKDIKDGKAVLIPWEQVRKNLRKKYGV</sequence>
<organism evidence="1">
    <name type="scientific">hydrothermal vent metagenome</name>
    <dbReference type="NCBI Taxonomy" id="652676"/>
    <lineage>
        <taxon>unclassified sequences</taxon>
        <taxon>metagenomes</taxon>
        <taxon>ecological metagenomes</taxon>
    </lineage>
</organism>
<gene>
    <name evidence="1" type="ORF">MNBD_BACTEROID03-846</name>
</gene>
<evidence type="ECO:0008006" key="2">
    <source>
        <dbReference type="Google" id="ProtNLM"/>
    </source>
</evidence>
<dbReference type="InterPro" id="IPR013406">
    <property type="entry name" value="CHP02574_addiction_mod"/>
</dbReference>
<dbReference type="AlphaFoldDB" id="A0A3B0TLL3"/>